<reference evidence="2" key="1">
    <citation type="submission" date="2020-03" db="EMBL/GenBank/DDBJ databases">
        <title>A high-quality chromosome-level genome assembly of a woody plant with both climbing and erect habits, Rhamnella rubrinervis.</title>
        <authorList>
            <person name="Lu Z."/>
            <person name="Yang Y."/>
            <person name="Zhu X."/>
            <person name="Sun Y."/>
        </authorList>
    </citation>
    <scope>NUCLEOTIDE SEQUENCE</scope>
    <source>
        <strain evidence="2">BYM</strain>
        <tissue evidence="2">Leaf</tissue>
    </source>
</reference>
<dbReference type="CDD" id="cd00167">
    <property type="entry name" value="SANT"/>
    <property type="match status" value="1"/>
</dbReference>
<dbReference type="Proteomes" id="UP000796880">
    <property type="component" value="Unassembled WGS sequence"/>
</dbReference>
<comment type="caution">
    <text evidence="2">The sequence shown here is derived from an EMBL/GenBank/DDBJ whole genome shotgun (WGS) entry which is preliminary data.</text>
</comment>
<dbReference type="Pfam" id="PF00249">
    <property type="entry name" value="Myb_DNA-binding"/>
    <property type="match status" value="1"/>
</dbReference>
<dbReference type="AlphaFoldDB" id="A0A8K0MKR6"/>
<evidence type="ECO:0000259" key="1">
    <source>
        <dbReference type="Pfam" id="PF00249"/>
    </source>
</evidence>
<proteinExistence type="predicted"/>
<dbReference type="EMBL" id="VOIH02000004">
    <property type="protein sequence ID" value="KAF3449689.1"/>
    <property type="molecule type" value="Genomic_DNA"/>
</dbReference>
<gene>
    <name evidence="2" type="ORF">FNV43_RR10420</name>
</gene>
<protein>
    <recommendedName>
        <fullName evidence="1">Myb-like domain-containing protein</fullName>
    </recommendedName>
</protein>
<organism evidence="2 3">
    <name type="scientific">Rhamnella rubrinervis</name>
    <dbReference type="NCBI Taxonomy" id="2594499"/>
    <lineage>
        <taxon>Eukaryota</taxon>
        <taxon>Viridiplantae</taxon>
        <taxon>Streptophyta</taxon>
        <taxon>Embryophyta</taxon>
        <taxon>Tracheophyta</taxon>
        <taxon>Spermatophyta</taxon>
        <taxon>Magnoliopsida</taxon>
        <taxon>eudicotyledons</taxon>
        <taxon>Gunneridae</taxon>
        <taxon>Pentapetalae</taxon>
        <taxon>rosids</taxon>
        <taxon>fabids</taxon>
        <taxon>Rosales</taxon>
        <taxon>Rhamnaceae</taxon>
        <taxon>rhamnoid group</taxon>
        <taxon>Rhamneae</taxon>
        <taxon>Rhamnella</taxon>
    </lineage>
</organism>
<evidence type="ECO:0000313" key="3">
    <source>
        <dbReference type="Proteomes" id="UP000796880"/>
    </source>
</evidence>
<dbReference type="InterPro" id="IPR001005">
    <property type="entry name" value="SANT/Myb"/>
</dbReference>
<dbReference type="OrthoDB" id="1938526at2759"/>
<dbReference type="PANTHER" id="PTHR46872">
    <property type="entry name" value="DNA BINDING PROTEIN"/>
    <property type="match status" value="1"/>
</dbReference>
<evidence type="ECO:0000313" key="2">
    <source>
        <dbReference type="EMBL" id="KAF3449689.1"/>
    </source>
</evidence>
<feature type="domain" description="Myb-like" evidence="1">
    <location>
        <begin position="315"/>
        <end position="362"/>
    </location>
</feature>
<sequence>MQKKRKLKQSQEDSNSVQAYGLAIKESDTQNVKKIFENISSYSINSSNNINSFSHQLVSNSQCLSSLLTSEDRYKEKPIFSNVTMLADVTQHGLSSTHCSPLIEINESVTSLKQLNHENLNESTLENFNDSLLSLDDSSSDESGSILLQALKLWILKGDNIPKAIPMKDVNGSSRILDLTITKDQDLRLRKALKLLIFNNDCLPQPIIPIGPGFQAEIPKWKGSINREEVCDCVGDSEDSRWLGTQIWPPIEGTSRGKILTEVGKGRPNSCTCISPKSIDCVKHHVNEACLRLQYEIGLAFWDWKFDEMGEAVSKSWTPKEQQIFKSLVRNNPLASGTNFWELALKHFPSKCQKSLMSYYFNVSIPRRMSLQTRSSPDEVDSDEDHFSA</sequence>
<name>A0A8K0MKR6_9ROSA</name>
<dbReference type="PANTHER" id="PTHR46872:SF10">
    <property type="entry name" value="MYB-LIKE DOMAIN-CONTAINING PROTEIN"/>
    <property type="match status" value="1"/>
</dbReference>
<keyword evidence="3" id="KW-1185">Reference proteome</keyword>
<accession>A0A8K0MKR6</accession>